<evidence type="ECO:0000256" key="1">
    <source>
        <dbReference type="SAM" id="MobiDB-lite"/>
    </source>
</evidence>
<comment type="caution">
    <text evidence="2">The sequence shown here is derived from an EMBL/GenBank/DDBJ whole genome shotgun (WGS) entry which is preliminary data.</text>
</comment>
<name>A0AB38BTK0_PSESX</name>
<dbReference type="AlphaFoldDB" id="A0AB38BTK0"/>
<gene>
    <name evidence="2" type="ORF">SAMN05444065_10752</name>
</gene>
<reference evidence="2 3" key="1">
    <citation type="submission" date="2016-10" db="EMBL/GenBank/DDBJ databases">
        <authorList>
            <person name="Varghese N."/>
            <person name="Submissions S."/>
        </authorList>
    </citation>
    <scope>NUCLEOTIDE SEQUENCE [LARGE SCALE GENOMIC DNA]</scope>
    <source>
        <strain evidence="2 3">BS0292</strain>
    </source>
</reference>
<sequence>MSRDQFNQYDAERLPLNNPSHGHIFRPKKPQNP</sequence>
<evidence type="ECO:0000313" key="3">
    <source>
        <dbReference type="Proteomes" id="UP000183083"/>
    </source>
</evidence>
<evidence type="ECO:0000313" key="2">
    <source>
        <dbReference type="EMBL" id="SFO08422.1"/>
    </source>
</evidence>
<feature type="region of interest" description="Disordered" evidence="1">
    <location>
        <begin position="1"/>
        <end position="33"/>
    </location>
</feature>
<protein>
    <submittedName>
        <fullName evidence="2">Uncharacterized protein</fullName>
    </submittedName>
</protein>
<dbReference type="Proteomes" id="UP000183083">
    <property type="component" value="Unassembled WGS sequence"/>
</dbReference>
<feature type="compositionally biased region" description="Basic residues" evidence="1">
    <location>
        <begin position="23"/>
        <end position="33"/>
    </location>
</feature>
<organism evidence="2 3">
    <name type="scientific">Pseudomonas syringae</name>
    <dbReference type="NCBI Taxonomy" id="317"/>
    <lineage>
        <taxon>Bacteria</taxon>
        <taxon>Pseudomonadati</taxon>
        <taxon>Pseudomonadota</taxon>
        <taxon>Gammaproteobacteria</taxon>
        <taxon>Pseudomonadales</taxon>
        <taxon>Pseudomonadaceae</taxon>
        <taxon>Pseudomonas</taxon>
    </lineage>
</organism>
<proteinExistence type="predicted"/>
<accession>A0AB38BTK0</accession>
<dbReference type="EMBL" id="FOVV01000007">
    <property type="protein sequence ID" value="SFO08422.1"/>
    <property type="molecule type" value="Genomic_DNA"/>
</dbReference>